<evidence type="ECO:0000256" key="5">
    <source>
        <dbReference type="ARBA" id="ARBA00022842"/>
    </source>
</evidence>
<dbReference type="Gene3D" id="3.10.580.10">
    <property type="entry name" value="CBS-domain"/>
    <property type="match status" value="1"/>
</dbReference>
<dbReference type="PROSITE" id="PS51371">
    <property type="entry name" value="CBS"/>
    <property type="match status" value="1"/>
</dbReference>
<dbReference type="InterPro" id="IPR006668">
    <property type="entry name" value="Mg_transptr_MgtE_intracell_dom"/>
</dbReference>
<accession>A0ABP9SGC2</accession>
<name>A0ABP9SGC2_9GAMM</name>
<evidence type="ECO:0000256" key="8">
    <source>
        <dbReference type="PROSITE-ProRule" id="PRU00703"/>
    </source>
</evidence>
<feature type="transmembrane region" description="Helical" evidence="9">
    <location>
        <begin position="315"/>
        <end position="344"/>
    </location>
</feature>
<comment type="caution">
    <text evidence="11">The sequence shown here is derived from an EMBL/GenBank/DDBJ whole genome shotgun (WGS) entry which is preliminary data.</text>
</comment>
<reference evidence="12" key="1">
    <citation type="journal article" date="2019" name="Int. J. Syst. Evol. Microbiol.">
        <title>The Global Catalogue of Microorganisms (GCM) 10K type strain sequencing project: providing services to taxonomists for standard genome sequencing and annotation.</title>
        <authorList>
            <consortium name="The Broad Institute Genomics Platform"/>
            <consortium name="The Broad Institute Genome Sequencing Center for Infectious Disease"/>
            <person name="Wu L."/>
            <person name="Ma J."/>
        </authorList>
    </citation>
    <scope>NUCLEOTIDE SEQUENCE [LARGE SCALE GENOMIC DNA]</scope>
    <source>
        <strain evidence="12">JCM 18720</strain>
    </source>
</reference>
<dbReference type="SUPFAM" id="SSF161093">
    <property type="entry name" value="MgtE membrane domain-like"/>
    <property type="match status" value="1"/>
</dbReference>
<evidence type="ECO:0000256" key="9">
    <source>
        <dbReference type="RuleBase" id="RU362011"/>
    </source>
</evidence>
<evidence type="ECO:0000256" key="6">
    <source>
        <dbReference type="ARBA" id="ARBA00022989"/>
    </source>
</evidence>
<proteinExistence type="inferred from homology"/>
<dbReference type="InterPro" id="IPR000644">
    <property type="entry name" value="CBS_dom"/>
</dbReference>
<dbReference type="PANTHER" id="PTHR41394">
    <property type="entry name" value="MAGNESIUM TRANSPORTER MGTE"/>
    <property type="match status" value="1"/>
</dbReference>
<dbReference type="InterPro" id="IPR006667">
    <property type="entry name" value="SLC41_membr_dom"/>
</dbReference>
<organism evidence="11 12">
    <name type="scientific">Ferrimonas gelatinilytica</name>
    <dbReference type="NCBI Taxonomy" id="1255257"/>
    <lineage>
        <taxon>Bacteria</taxon>
        <taxon>Pseudomonadati</taxon>
        <taxon>Pseudomonadota</taxon>
        <taxon>Gammaproteobacteria</taxon>
        <taxon>Alteromonadales</taxon>
        <taxon>Ferrimonadaceae</taxon>
        <taxon>Ferrimonas</taxon>
    </lineage>
</organism>
<dbReference type="EMBL" id="BAABLF010000030">
    <property type="protein sequence ID" value="GAA5194770.1"/>
    <property type="molecule type" value="Genomic_DNA"/>
</dbReference>
<dbReference type="Proteomes" id="UP001501600">
    <property type="component" value="Unassembled WGS sequence"/>
</dbReference>
<dbReference type="NCBIfam" id="TIGR00400">
    <property type="entry name" value="mgtE"/>
    <property type="match status" value="1"/>
</dbReference>
<dbReference type="Pfam" id="PF03448">
    <property type="entry name" value="MgtE_N"/>
    <property type="match status" value="1"/>
</dbReference>
<comment type="subcellular location">
    <subcellularLocation>
        <location evidence="9">Cell membrane</location>
        <topology evidence="9">Multi-pass membrane protein</topology>
    </subcellularLocation>
    <subcellularLocation>
        <location evidence="1">Membrane</location>
        <topology evidence="1">Multi-pass membrane protein</topology>
    </subcellularLocation>
</comment>
<protein>
    <recommendedName>
        <fullName evidence="9">Magnesium transporter MgtE</fullName>
    </recommendedName>
</protein>
<keyword evidence="12" id="KW-1185">Reference proteome</keyword>
<evidence type="ECO:0000256" key="4">
    <source>
        <dbReference type="ARBA" id="ARBA00022692"/>
    </source>
</evidence>
<sequence>MEPKERTEAGREEVRDLAQRLTLAEESDQTELFEQAIEWVEPGEIALLLESLPISERIERWHQVADEERLAVLVAMRAEARGVILRALSPEEQETLLREMDAESLIELADDLPDAVVDDALSRMNTRQRQWYEQASQYSEESIGRYLNHDVVLVPANARVGEALRLLRRSPHAFSEHAYLVSRQGLYEGTVSLQQLLAATPDQRLRDLSLQPLSPIQAQSTLSEASDTVEHSGFAALPVVDAEGRLLGRISLKLALELTREQYEARLMATAGLDEEMDLFSPVLRSARRRAVWLGINLLTALLASWVIGQFEATLVQVVALAVLMPIVASMGGIAGSQSLTLVIRGLAMGQINRGNLVPMLRKEIGVGLLNGGIWSLVIGAVAGIWFGDITTGVVMATAIAINITVAAFAGVLIPVMLERAKIDPALSGSVILTTVTDVVGFMTFLGLGSWLLL</sequence>
<keyword evidence="5 9" id="KW-0460">Magnesium</keyword>
<dbReference type="RefSeq" id="WP_345317843.1">
    <property type="nucleotide sequence ID" value="NZ_BAABLF010000030.1"/>
</dbReference>
<evidence type="ECO:0000259" key="10">
    <source>
        <dbReference type="PROSITE" id="PS51371"/>
    </source>
</evidence>
<evidence type="ECO:0000313" key="12">
    <source>
        <dbReference type="Proteomes" id="UP001501600"/>
    </source>
</evidence>
<evidence type="ECO:0000256" key="2">
    <source>
        <dbReference type="ARBA" id="ARBA00009749"/>
    </source>
</evidence>
<keyword evidence="3 9" id="KW-0813">Transport</keyword>
<feature type="transmembrane region" description="Helical" evidence="9">
    <location>
        <begin position="365"/>
        <end position="388"/>
    </location>
</feature>
<dbReference type="PANTHER" id="PTHR41394:SF5">
    <property type="entry name" value="SLC41A_MGTE INTEGRAL MEMBRANE DOMAIN-CONTAINING PROTEIN"/>
    <property type="match status" value="1"/>
</dbReference>
<comment type="similarity">
    <text evidence="2 9">Belongs to the SLC41A transporter family.</text>
</comment>
<dbReference type="InterPro" id="IPR036739">
    <property type="entry name" value="SLC41_membr_dom_sf"/>
</dbReference>
<feature type="domain" description="CBS" evidence="10">
    <location>
        <begin position="208"/>
        <end position="266"/>
    </location>
</feature>
<feature type="transmembrane region" description="Helical" evidence="9">
    <location>
        <begin position="394"/>
        <end position="418"/>
    </location>
</feature>
<dbReference type="SMART" id="SM00924">
    <property type="entry name" value="MgtE_N"/>
    <property type="match status" value="1"/>
</dbReference>
<keyword evidence="9" id="KW-1003">Cell membrane</keyword>
<dbReference type="SUPFAM" id="SSF54631">
    <property type="entry name" value="CBS-domain pair"/>
    <property type="match status" value="1"/>
</dbReference>
<keyword evidence="9" id="KW-0479">Metal-binding</keyword>
<keyword evidence="6 9" id="KW-1133">Transmembrane helix</keyword>
<evidence type="ECO:0000256" key="1">
    <source>
        <dbReference type="ARBA" id="ARBA00004141"/>
    </source>
</evidence>
<feature type="transmembrane region" description="Helical" evidence="9">
    <location>
        <begin position="291"/>
        <end position="309"/>
    </location>
</feature>
<dbReference type="SUPFAM" id="SSF158791">
    <property type="entry name" value="MgtE N-terminal domain-like"/>
    <property type="match status" value="1"/>
</dbReference>
<gene>
    <name evidence="11" type="ORF">GCM10025772_28470</name>
</gene>
<dbReference type="Pfam" id="PF01769">
    <property type="entry name" value="MgtE"/>
    <property type="match status" value="1"/>
</dbReference>
<keyword evidence="7 9" id="KW-0472">Membrane</keyword>
<feature type="transmembrane region" description="Helical" evidence="9">
    <location>
        <begin position="430"/>
        <end position="453"/>
    </location>
</feature>
<keyword evidence="8" id="KW-0129">CBS domain</keyword>
<evidence type="ECO:0000313" key="11">
    <source>
        <dbReference type="EMBL" id="GAA5194770.1"/>
    </source>
</evidence>
<dbReference type="InterPro" id="IPR006669">
    <property type="entry name" value="MgtE_transporter"/>
</dbReference>
<dbReference type="Pfam" id="PF00571">
    <property type="entry name" value="CBS"/>
    <property type="match status" value="1"/>
</dbReference>
<keyword evidence="4 9" id="KW-0812">Transmembrane</keyword>
<comment type="function">
    <text evidence="9">Acts as a magnesium transporter.</text>
</comment>
<comment type="subunit">
    <text evidence="9">Homodimer.</text>
</comment>
<dbReference type="Gene3D" id="1.10.357.20">
    <property type="entry name" value="SLC41 divalent cation transporters, integral membrane domain"/>
    <property type="match status" value="1"/>
</dbReference>
<evidence type="ECO:0000256" key="7">
    <source>
        <dbReference type="ARBA" id="ARBA00023136"/>
    </source>
</evidence>
<evidence type="ECO:0000256" key="3">
    <source>
        <dbReference type="ARBA" id="ARBA00022448"/>
    </source>
</evidence>
<dbReference type="Gene3D" id="1.20.50.50">
    <property type="match status" value="1"/>
</dbReference>
<dbReference type="InterPro" id="IPR046342">
    <property type="entry name" value="CBS_dom_sf"/>
</dbReference>